<evidence type="ECO:0000313" key="3">
    <source>
        <dbReference type="Proteomes" id="UP000003227"/>
    </source>
</evidence>
<dbReference type="Proteomes" id="UP000003227">
    <property type="component" value="Unassembled WGS sequence"/>
</dbReference>
<accession>D5Q3Z5</accession>
<dbReference type="HOGENOM" id="CLU_176856_0_0_9"/>
<protein>
    <submittedName>
        <fullName evidence="2">DNA-binding helix-turn-helix protein</fullName>
    </submittedName>
</protein>
<dbReference type="Gene3D" id="1.10.260.40">
    <property type="entry name" value="lambda repressor-like DNA-binding domains"/>
    <property type="match status" value="1"/>
</dbReference>
<comment type="caution">
    <text evidence="2">The sequence shown here is derived from an EMBL/GenBank/DDBJ whole genome shotgun (WGS) entry which is preliminary data.</text>
</comment>
<keyword evidence="2" id="KW-0238">DNA-binding</keyword>
<dbReference type="EMBL" id="ADNX01000039">
    <property type="protein sequence ID" value="EFH07315.1"/>
    <property type="molecule type" value="Genomic_DNA"/>
</dbReference>
<dbReference type="SUPFAM" id="SSF47413">
    <property type="entry name" value="lambda repressor-like DNA-binding domains"/>
    <property type="match status" value="1"/>
</dbReference>
<dbReference type="SMART" id="SM00530">
    <property type="entry name" value="HTH_XRE"/>
    <property type="match status" value="1"/>
</dbReference>
<dbReference type="AlphaFoldDB" id="D5Q3Z5"/>
<proteinExistence type="predicted"/>
<name>D5Q3Z5_CLODI</name>
<sequence length="75" mass="8841">MAMVSISFGEKIKIILKRKNMTIGELAEKTGQTRQNLSNKFSRDNFSEKEIRKFAKILECEFDFYFIIKDTNEKV</sequence>
<dbReference type="CDD" id="cd00093">
    <property type="entry name" value="HTH_XRE"/>
    <property type="match status" value="1"/>
</dbReference>
<evidence type="ECO:0000313" key="2">
    <source>
        <dbReference type="EMBL" id="EFH07315.1"/>
    </source>
</evidence>
<dbReference type="InterPro" id="IPR010982">
    <property type="entry name" value="Lambda_DNA-bd_dom_sf"/>
</dbReference>
<reference evidence="2 3" key="1">
    <citation type="submission" date="2010-05" db="EMBL/GenBank/DDBJ databases">
        <authorList>
            <person name="Qin X."/>
            <person name="Bachman B."/>
            <person name="Battles P."/>
            <person name="Bell A."/>
            <person name="Bess C."/>
            <person name="Bickham C."/>
            <person name="Chaboub L."/>
            <person name="Chen D."/>
            <person name="Coyle M."/>
            <person name="Deiros D.R."/>
            <person name="Dinh H."/>
            <person name="Forbes L."/>
            <person name="Fowler G."/>
            <person name="Francisco L."/>
            <person name="Fu Q."/>
            <person name="Gubbala S."/>
            <person name="Hale W."/>
            <person name="Han Y."/>
            <person name="Hemphill L."/>
            <person name="Highlander S.K."/>
            <person name="Hirani K."/>
            <person name="Hogues M."/>
            <person name="Jackson L."/>
            <person name="Jakkamsetti A."/>
            <person name="Javaid M."/>
            <person name="Jiang H."/>
            <person name="Korchina V."/>
            <person name="Kovar C."/>
            <person name="Lara F."/>
            <person name="Lee S."/>
            <person name="Mata R."/>
            <person name="Mathew T."/>
            <person name="Moen C."/>
            <person name="Morales K."/>
            <person name="Munidasa M."/>
            <person name="Nazareth L."/>
            <person name="Ngo R."/>
            <person name="Nguyen L."/>
            <person name="Okwuonu G."/>
            <person name="Ongeri F."/>
            <person name="Patil S."/>
            <person name="Petrosino J."/>
            <person name="Pham C."/>
            <person name="Pham P."/>
            <person name="Pu L.-L."/>
            <person name="Puazo M."/>
            <person name="Raj R."/>
            <person name="Reid J."/>
            <person name="Rouhana J."/>
            <person name="Saada N."/>
            <person name="Shang Y."/>
            <person name="Simmons D."/>
            <person name="Thornton R."/>
            <person name="Warren J."/>
            <person name="Weissenberger G."/>
            <person name="Zhang J."/>
            <person name="Zhang L."/>
            <person name="Zhou C."/>
            <person name="Zhu D."/>
            <person name="Muzny D."/>
            <person name="Worley K."/>
            <person name="Gibbs R."/>
        </authorList>
    </citation>
    <scope>NUCLEOTIDE SEQUENCE [LARGE SCALE GENOMIC DNA]</scope>
    <source>
        <strain evidence="2 3">NAP08</strain>
    </source>
</reference>
<organism evidence="2 3">
    <name type="scientific">Clostridioides difficile NAP08</name>
    <dbReference type="NCBI Taxonomy" id="525259"/>
    <lineage>
        <taxon>Bacteria</taxon>
        <taxon>Bacillati</taxon>
        <taxon>Bacillota</taxon>
        <taxon>Clostridia</taxon>
        <taxon>Peptostreptococcales</taxon>
        <taxon>Peptostreptococcaceae</taxon>
        <taxon>Clostridioides</taxon>
    </lineage>
</organism>
<gene>
    <name evidence="2" type="ORF">HMPREF0220_1627</name>
</gene>
<dbReference type="Pfam" id="PF13443">
    <property type="entry name" value="HTH_26"/>
    <property type="match status" value="1"/>
</dbReference>
<dbReference type="GO" id="GO:0003677">
    <property type="term" value="F:DNA binding"/>
    <property type="evidence" value="ECO:0007669"/>
    <property type="project" value="UniProtKB-KW"/>
</dbReference>
<dbReference type="PROSITE" id="PS50943">
    <property type="entry name" value="HTH_CROC1"/>
    <property type="match status" value="1"/>
</dbReference>
<evidence type="ECO:0000259" key="1">
    <source>
        <dbReference type="PROSITE" id="PS50943"/>
    </source>
</evidence>
<dbReference type="InterPro" id="IPR001387">
    <property type="entry name" value="Cro/C1-type_HTH"/>
</dbReference>
<feature type="domain" description="HTH cro/C1-type" evidence="1">
    <location>
        <begin position="12"/>
        <end position="65"/>
    </location>
</feature>